<organism evidence="1 2">
    <name type="scientific">Puccinia sorghi</name>
    <dbReference type="NCBI Taxonomy" id="27349"/>
    <lineage>
        <taxon>Eukaryota</taxon>
        <taxon>Fungi</taxon>
        <taxon>Dikarya</taxon>
        <taxon>Basidiomycota</taxon>
        <taxon>Pucciniomycotina</taxon>
        <taxon>Pucciniomycetes</taxon>
        <taxon>Pucciniales</taxon>
        <taxon>Pucciniaceae</taxon>
        <taxon>Puccinia</taxon>
    </lineage>
</organism>
<dbReference type="Proteomes" id="UP000037035">
    <property type="component" value="Unassembled WGS sequence"/>
</dbReference>
<protein>
    <recommendedName>
        <fullName evidence="3">Phospholipid/glycerol acyltransferase domain-containing protein</fullName>
    </recommendedName>
</protein>
<comment type="caution">
    <text evidence="1">The sequence shown here is derived from an EMBL/GenBank/DDBJ whole genome shotgun (WGS) entry which is preliminary data.</text>
</comment>
<accession>A0A0L6UP45</accession>
<dbReference type="EMBL" id="LAVV01009613">
    <property type="protein sequence ID" value="KNZ50294.1"/>
    <property type="molecule type" value="Genomic_DNA"/>
</dbReference>
<proteinExistence type="predicted"/>
<reference evidence="1 2" key="1">
    <citation type="submission" date="2015-08" db="EMBL/GenBank/DDBJ databases">
        <title>Next Generation Sequencing and Analysis of the Genome of Puccinia sorghi L Schw, the Causal Agent of Maize Common Rust.</title>
        <authorList>
            <person name="Rochi L."/>
            <person name="Burguener G."/>
            <person name="Darino M."/>
            <person name="Turjanski A."/>
            <person name="Kreff E."/>
            <person name="Dieguez M.J."/>
            <person name="Sacco F."/>
        </authorList>
    </citation>
    <scope>NUCLEOTIDE SEQUENCE [LARGE SCALE GENOMIC DNA]</scope>
    <source>
        <strain evidence="1 2">RO10H11247</strain>
    </source>
</reference>
<dbReference type="OrthoDB" id="272512at2759"/>
<gene>
    <name evidence="1" type="ORF">VP01_44g2</name>
</gene>
<dbReference type="AlphaFoldDB" id="A0A0L6UP45"/>
<sequence length="242" mass="26938">MKDTTMEKFSTWRPSHTGPFHRTGPVRLSTPAAFRLPITQPTLDPLAAFGPLQDTLSALPGRFLCLPRRLGSSLVSHHKTPQIFSVRFHATFQYYCTTIFARIALHLLGFTTLPSDPPFSHRTSSQKLISTPVQPGDVVVCNWSSYVDVIYLAYLYNPIFILPVFLKDGDGAEQGATDPVVHAFERKSLVQIVARTGHPPTTTTTIITSTTKNIKSLAQFLHDSRRLQRPLVVFPEACTQPP</sequence>
<name>A0A0L6UP45_9BASI</name>
<evidence type="ECO:0000313" key="1">
    <source>
        <dbReference type="EMBL" id="KNZ50294.1"/>
    </source>
</evidence>
<dbReference type="VEuPathDB" id="FungiDB:VP01_44g2"/>
<evidence type="ECO:0000313" key="2">
    <source>
        <dbReference type="Proteomes" id="UP000037035"/>
    </source>
</evidence>
<evidence type="ECO:0008006" key="3">
    <source>
        <dbReference type="Google" id="ProtNLM"/>
    </source>
</evidence>
<keyword evidence="2" id="KW-1185">Reference proteome</keyword>
<dbReference type="STRING" id="27349.A0A0L6UP45"/>